<evidence type="ECO:0000313" key="3">
    <source>
        <dbReference type="Proteomes" id="UP000309133"/>
    </source>
</evidence>
<reference evidence="2 3" key="1">
    <citation type="submission" date="2019-04" db="EMBL/GenBank/DDBJ databases">
        <authorList>
            <person name="Jiang L."/>
        </authorList>
    </citation>
    <scope>NUCLEOTIDE SEQUENCE [LARGE SCALE GENOMIC DNA]</scope>
    <source>
        <strain evidence="2 3">YIM 131853</strain>
    </source>
</reference>
<keyword evidence="3" id="KW-1185">Reference proteome</keyword>
<dbReference type="Proteomes" id="UP000309133">
    <property type="component" value="Unassembled WGS sequence"/>
</dbReference>
<comment type="caution">
    <text evidence="2">The sequence shown here is derived from an EMBL/GenBank/DDBJ whole genome shotgun (WGS) entry which is preliminary data.</text>
</comment>
<keyword evidence="1" id="KW-1133">Transmembrane helix</keyword>
<proteinExistence type="predicted"/>
<dbReference type="EMBL" id="SSSM01000006">
    <property type="protein sequence ID" value="THG28396.1"/>
    <property type="molecule type" value="Genomic_DNA"/>
</dbReference>
<accession>A0A4S4FH63</accession>
<protein>
    <submittedName>
        <fullName evidence="2">Uncharacterized protein</fullName>
    </submittedName>
</protein>
<dbReference type="AlphaFoldDB" id="A0A4S4FH63"/>
<evidence type="ECO:0000256" key="1">
    <source>
        <dbReference type="SAM" id="Phobius"/>
    </source>
</evidence>
<keyword evidence="1" id="KW-0472">Membrane</keyword>
<organism evidence="2 3">
    <name type="scientific">Naasia lichenicola</name>
    <dbReference type="NCBI Taxonomy" id="2565933"/>
    <lineage>
        <taxon>Bacteria</taxon>
        <taxon>Bacillati</taxon>
        <taxon>Actinomycetota</taxon>
        <taxon>Actinomycetes</taxon>
        <taxon>Micrococcales</taxon>
        <taxon>Microbacteriaceae</taxon>
        <taxon>Naasia</taxon>
    </lineage>
</organism>
<dbReference type="RefSeq" id="WP_136428755.1">
    <property type="nucleotide sequence ID" value="NZ_SSSM01000006.1"/>
</dbReference>
<feature type="transmembrane region" description="Helical" evidence="1">
    <location>
        <begin position="6"/>
        <end position="24"/>
    </location>
</feature>
<evidence type="ECO:0000313" key="2">
    <source>
        <dbReference type="EMBL" id="THG28396.1"/>
    </source>
</evidence>
<feature type="transmembrane region" description="Helical" evidence="1">
    <location>
        <begin position="44"/>
        <end position="63"/>
    </location>
</feature>
<gene>
    <name evidence="2" type="ORF">E6C64_16270</name>
</gene>
<keyword evidence="1" id="KW-0812">Transmembrane</keyword>
<sequence length="68" mass="7253">MPGEFGIYFMIVGVVVLGIGNVLYLRGMRRQKTPLGNERPPVHYVLAGLVIGGILLLVGFLVANNGTA</sequence>
<name>A0A4S4FH63_9MICO</name>